<comment type="caution">
    <text evidence="2">The sequence shown here is derived from an EMBL/GenBank/DDBJ whole genome shotgun (WGS) entry which is preliminary data.</text>
</comment>
<dbReference type="AlphaFoldDB" id="A0AA39WXK9"/>
<dbReference type="Proteomes" id="UP001175000">
    <property type="component" value="Unassembled WGS sequence"/>
</dbReference>
<evidence type="ECO:0000256" key="1">
    <source>
        <dbReference type="SAM" id="MobiDB-lite"/>
    </source>
</evidence>
<sequence length="212" mass="23211">MAVLRRYCRPQSRQPSPVTTLLPNRSPSSPNLAPGDTTCDSNRGFTNMEAHHSHHSHSRASPTEAASSFCNAFSAKKPPSSILKHFSSTHADDIIAYEHGLPKLAPFLGRSFSGLDGVRSCFDLVGECVTYSNMRFSNFVVDPYMSQVSVRVRPSLRGEAQVRDGTKCSPTCSPSTSISKCGGTKYGQIRGRLTLRGKDYLGSNLVLWEIKQ</sequence>
<reference evidence="2" key="1">
    <citation type="submission" date="2023-06" db="EMBL/GenBank/DDBJ databases">
        <title>Genome-scale phylogeny and comparative genomics of the fungal order Sordariales.</title>
        <authorList>
            <consortium name="Lawrence Berkeley National Laboratory"/>
            <person name="Hensen N."/>
            <person name="Bonometti L."/>
            <person name="Westerberg I."/>
            <person name="Brannstrom I.O."/>
            <person name="Guillou S."/>
            <person name="Cros-Aarteil S."/>
            <person name="Calhoun S."/>
            <person name="Haridas S."/>
            <person name="Kuo A."/>
            <person name="Mondo S."/>
            <person name="Pangilinan J."/>
            <person name="Riley R."/>
            <person name="Labutti K."/>
            <person name="Andreopoulos B."/>
            <person name="Lipzen A."/>
            <person name="Chen C."/>
            <person name="Yanf M."/>
            <person name="Daum C."/>
            <person name="Ng V."/>
            <person name="Clum A."/>
            <person name="Steindorff A."/>
            <person name="Ohm R."/>
            <person name="Martin F."/>
            <person name="Silar P."/>
            <person name="Natvig D."/>
            <person name="Lalanne C."/>
            <person name="Gautier V."/>
            <person name="Ament-Velasquez S.L."/>
            <person name="Kruys A."/>
            <person name="Hutchinson M.I."/>
            <person name="Powell A.J."/>
            <person name="Barry K."/>
            <person name="Miller A.N."/>
            <person name="Grigoriev I.V."/>
            <person name="Debuchy R."/>
            <person name="Gladieux P."/>
            <person name="Thoren M.H."/>
            <person name="Johannesson H."/>
        </authorList>
    </citation>
    <scope>NUCLEOTIDE SEQUENCE</scope>
    <source>
        <strain evidence="2">CBS 606.72</strain>
    </source>
</reference>
<evidence type="ECO:0000313" key="2">
    <source>
        <dbReference type="EMBL" id="KAK0623504.1"/>
    </source>
</evidence>
<name>A0AA39WXK9_9PEZI</name>
<feature type="compositionally biased region" description="Polar residues" evidence="1">
    <location>
        <begin position="11"/>
        <end position="31"/>
    </location>
</feature>
<evidence type="ECO:0000313" key="3">
    <source>
        <dbReference type="Proteomes" id="UP001175000"/>
    </source>
</evidence>
<proteinExistence type="predicted"/>
<gene>
    <name evidence="2" type="ORF">B0T14DRAFT_516403</name>
</gene>
<keyword evidence="3" id="KW-1185">Reference proteome</keyword>
<dbReference type="EMBL" id="JAULSU010000003">
    <property type="protein sequence ID" value="KAK0623504.1"/>
    <property type="molecule type" value="Genomic_DNA"/>
</dbReference>
<accession>A0AA39WXK9</accession>
<organism evidence="2 3">
    <name type="scientific">Immersiella caudata</name>
    <dbReference type="NCBI Taxonomy" id="314043"/>
    <lineage>
        <taxon>Eukaryota</taxon>
        <taxon>Fungi</taxon>
        <taxon>Dikarya</taxon>
        <taxon>Ascomycota</taxon>
        <taxon>Pezizomycotina</taxon>
        <taxon>Sordariomycetes</taxon>
        <taxon>Sordariomycetidae</taxon>
        <taxon>Sordariales</taxon>
        <taxon>Lasiosphaeriaceae</taxon>
        <taxon>Immersiella</taxon>
    </lineage>
</organism>
<feature type="region of interest" description="Disordered" evidence="1">
    <location>
        <begin position="1"/>
        <end position="61"/>
    </location>
</feature>
<protein>
    <submittedName>
        <fullName evidence="2">Uncharacterized protein</fullName>
    </submittedName>
</protein>